<dbReference type="InterPro" id="IPR011330">
    <property type="entry name" value="Glyco_hydro/deAcase_b/a-brl"/>
</dbReference>
<keyword evidence="4" id="KW-0460">Magnesium</keyword>
<keyword evidence="7" id="KW-1185">Reference proteome</keyword>
<comment type="cofactor">
    <cofactor evidence="1">
        <name>Mg(2+)</name>
        <dbReference type="ChEBI" id="CHEBI:18420"/>
    </cofactor>
</comment>
<dbReference type="GO" id="GO:0019213">
    <property type="term" value="F:deacetylase activity"/>
    <property type="evidence" value="ECO:0007669"/>
    <property type="project" value="TreeGrafter"/>
</dbReference>
<organism evidence="6 7">
    <name type="scientific">Pseudoduganella violacea</name>
    <dbReference type="NCBI Taxonomy" id="1715466"/>
    <lineage>
        <taxon>Bacteria</taxon>
        <taxon>Pseudomonadati</taxon>
        <taxon>Pseudomonadota</taxon>
        <taxon>Betaproteobacteria</taxon>
        <taxon>Burkholderiales</taxon>
        <taxon>Oxalobacteraceae</taxon>
        <taxon>Telluria group</taxon>
        <taxon>Pseudoduganella</taxon>
    </lineage>
</organism>
<evidence type="ECO:0000256" key="3">
    <source>
        <dbReference type="ARBA" id="ARBA00022801"/>
    </source>
</evidence>
<evidence type="ECO:0000256" key="1">
    <source>
        <dbReference type="ARBA" id="ARBA00001946"/>
    </source>
</evidence>
<name>A0A7W5BC00_9BURK</name>
<accession>A0A7W5BC00</accession>
<dbReference type="RefSeq" id="WP_183441830.1">
    <property type="nucleotide sequence ID" value="NZ_JACHXD010000008.1"/>
</dbReference>
<dbReference type="Pfam" id="PF04794">
    <property type="entry name" value="YdjC"/>
    <property type="match status" value="1"/>
</dbReference>
<dbReference type="EMBL" id="JACHXD010000008">
    <property type="protein sequence ID" value="MBB3120040.1"/>
    <property type="molecule type" value="Genomic_DNA"/>
</dbReference>
<dbReference type="CDD" id="cd10807">
    <property type="entry name" value="YdjC_like_3"/>
    <property type="match status" value="1"/>
</dbReference>
<evidence type="ECO:0000313" key="6">
    <source>
        <dbReference type="EMBL" id="MBB3120040.1"/>
    </source>
</evidence>
<evidence type="ECO:0000256" key="2">
    <source>
        <dbReference type="ARBA" id="ARBA00022723"/>
    </source>
</evidence>
<proteinExistence type="predicted"/>
<dbReference type="PANTHER" id="PTHR31609:SF1">
    <property type="entry name" value="CARBOHYDRATE DEACETYLASE"/>
    <property type="match status" value="1"/>
</dbReference>
<dbReference type="GO" id="GO:0046872">
    <property type="term" value="F:metal ion binding"/>
    <property type="evidence" value="ECO:0007669"/>
    <property type="project" value="UniProtKB-KW"/>
</dbReference>
<evidence type="ECO:0000313" key="7">
    <source>
        <dbReference type="Proteomes" id="UP000541535"/>
    </source>
</evidence>
<protein>
    <submittedName>
        <fullName evidence="6">Putative glycoside hydrolase/deacetylase ChbG (UPF0249 family)</fullName>
    </submittedName>
</protein>
<reference evidence="6 7" key="1">
    <citation type="submission" date="2020-08" db="EMBL/GenBank/DDBJ databases">
        <title>Genomic Encyclopedia of Type Strains, Phase III (KMG-III): the genomes of soil and plant-associated and newly described type strains.</title>
        <authorList>
            <person name="Whitman W."/>
        </authorList>
    </citation>
    <scope>NUCLEOTIDE SEQUENCE [LARGE SCALE GENOMIC DNA]</scope>
    <source>
        <strain evidence="6 7">CECT 8897</strain>
    </source>
</reference>
<sequence>MRKLILCADDFAQSSAISEGILRLLEQGRLSATSVMSESREWPILAAPLRRFSQDADIGLHLNLTHDFRQGEEQVRPLSYWLLASQLRLLSIDKLRGIFLNQIDRFCHHFGRLPDFLDGHQHIHALPCARTALFQAMEQRWSGDERPYLRAPDLLANPGDDRFKSHLLCLLTHGFSYQANQLGYATPSWFAGMYSLSPEADFADLMEKWLADAPSGALMMCHPGLEANDRDDPIGASRALEYAYLASERFGEACRRLGITLGRFNPALPLSAA</sequence>
<dbReference type="AlphaFoldDB" id="A0A7W5BC00"/>
<dbReference type="GO" id="GO:0005975">
    <property type="term" value="P:carbohydrate metabolic process"/>
    <property type="evidence" value="ECO:0007669"/>
    <property type="project" value="InterPro"/>
</dbReference>
<gene>
    <name evidence="6" type="ORF">FHS03_003099</name>
</gene>
<keyword evidence="2" id="KW-0479">Metal-binding</keyword>
<evidence type="ECO:0000256" key="4">
    <source>
        <dbReference type="ARBA" id="ARBA00022842"/>
    </source>
</evidence>
<comment type="caution">
    <text evidence="6">The sequence shown here is derived from an EMBL/GenBank/DDBJ whole genome shotgun (WGS) entry which is preliminary data.</text>
</comment>
<evidence type="ECO:0000256" key="5">
    <source>
        <dbReference type="ARBA" id="ARBA00023277"/>
    </source>
</evidence>
<keyword evidence="3 6" id="KW-0378">Hydrolase</keyword>
<dbReference type="GO" id="GO:0016787">
    <property type="term" value="F:hydrolase activity"/>
    <property type="evidence" value="ECO:0007669"/>
    <property type="project" value="UniProtKB-KW"/>
</dbReference>
<dbReference type="Gene3D" id="3.20.20.370">
    <property type="entry name" value="Glycoside hydrolase/deacetylase"/>
    <property type="match status" value="1"/>
</dbReference>
<dbReference type="Proteomes" id="UP000541535">
    <property type="component" value="Unassembled WGS sequence"/>
</dbReference>
<dbReference type="SUPFAM" id="SSF88713">
    <property type="entry name" value="Glycoside hydrolase/deacetylase"/>
    <property type="match status" value="1"/>
</dbReference>
<keyword evidence="5" id="KW-0119">Carbohydrate metabolism</keyword>
<dbReference type="InterPro" id="IPR006879">
    <property type="entry name" value="YdjC-like"/>
</dbReference>
<dbReference type="PANTHER" id="PTHR31609">
    <property type="entry name" value="YDJC DEACETYLASE FAMILY MEMBER"/>
    <property type="match status" value="1"/>
</dbReference>